<dbReference type="SUPFAM" id="SSF88946">
    <property type="entry name" value="Sigma2 domain of RNA polymerase sigma factors"/>
    <property type="match status" value="1"/>
</dbReference>
<dbReference type="InterPro" id="IPR000792">
    <property type="entry name" value="Tscrpt_reg_LuxR_C"/>
</dbReference>
<evidence type="ECO:0000313" key="4">
    <source>
        <dbReference type="EMBL" id="SJZ70428.1"/>
    </source>
</evidence>
<dbReference type="InterPro" id="IPR036388">
    <property type="entry name" value="WH-like_DNA-bd_sf"/>
</dbReference>
<keyword evidence="5" id="KW-1185">Reference proteome</keyword>
<dbReference type="GO" id="GO:0006352">
    <property type="term" value="P:DNA-templated transcription initiation"/>
    <property type="evidence" value="ECO:0007669"/>
    <property type="project" value="InterPro"/>
</dbReference>
<name>A0A1T4MUV5_9LACT</name>
<dbReference type="GO" id="GO:0003700">
    <property type="term" value="F:DNA-binding transcription factor activity"/>
    <property type="evidence" value="ECO:0007669"/>
    <property type="project" value="InterPro"/>
</dbReference>
<evidence type="ECO:0000256" key="1">
    <source>
        <dbReference type="ARBA" id="ARBA00023015"/>
    </source>
</evidence>
<dbReference type="GO" id="GO:0003677">
    <property type="term" value="F:DNA binding"/>
    <property type="evidence" value="ECO:0007669"/>
    <property type="project" value="InterPro"/>
</dbReference>
<evidence type="ECO:0000313" key="5">
    <source>
        <dbReference type="Proteomes" id="UP000189941"/>
    </source>
</evidence>
<accession>A0A1T4MUV5</accession>
<feature type="domain" description="HTH luxR-type" evidence="3">
    <location>
        <begin position="112"/>
        <end position="156"/>
    </location>
</feature>
<dbReference type="OrthoDB" id="2248780at2"/>
<reference evidence="5" key="1">
    <citation type="submission" date="2017-02" db="EMBL/GenBank/DDBJ databases">
        <authorList>
            <person name="Varghese N."/>
            <person name="Submissions S."/>
        </authorList>
    </citation>
    <scope>NUCLEOTIDE SEQUENCE [LARGE SCALE GENOMIC DNA]</scope>
    <source>
        <strain evidence="5">DSM 15739</strain>
    </source>
</reference>
<dbReference type="STRING" id="1121925.SAMN02746011_01541"/>
<dbReference type="InterPro" id="IPR014284">
    <property type="entry name" value="RNA_pol_sigma-70_dom"/>
</dbReference>
<organism evidence="4 5">
    <name type="scientific">Globicatella sulfidifaciens DSM 15739</name>
    <dbReference type="NCBI Taxonomy" id="1121925"/>
    <lineage>
        <taxon>Bacteria</taxon>
        <taxon>Bacillati</taxon>
        <taxon>Bacillota</taxon>
        <taxon>Bacilli</taxon>
        <taxon>Lactobacillales</taxon>
        <taxon>Aerococcaceae</taxon>
        <taxon>Globicatella</taxon>
    </lineage>
</organism>
<evidence type="ECO:0000256" key="2">
    <source>
        <dbReference type="ARBA" id="ARBA00023163"/>
    </source>
</evidence>
<proteinExistence type="predicted"/>
<protein>
    <submittedName>
        <fullName evidence="4">RNA polymerase sigma factor, sigma-70 family</fullName>
    </submittedName>
</protein>
<evidence type="ECO:0000259" key="3">
    <source>
        <dbReference type="Pfam" id="PF00196"/>
    </source>
</evidence>
<dbReference type="NCBIfam" id="TIGR02937">
    <property type="entry name" value="sigma70-ECF"/>
    <property type="match status" value="1"/>
</dbReference>
<dbReference type="InterPro" id="IPR013325">
    <property type="entry name" value="RNA_pol_sigma_r2"/>
</dbReference>
<dbReference type="Gene3D" id="1.10.10.10">
    <property type="entry name" value="Winged helix-like DNA-binding domain superfamily/Winged helix DNA-binding domain"/>
    <property type="match status" value="1"/>
</dbReference>
<keyword evidence="1" id="KW-0805">Transcription regulation</keyword>
<dbReference type="EMBL" id="FUWO01000014">
    <property type="protein sequence ID" value="SJZ70428.1"/>
    <property type="molecule type" value="Genomic_DNA"/>
</dbReference>
<dbReference type="Proteomes" id="UP000189941">
    <property type="component" value="Unassembled WGS sequence"/>
</dbReference>
<keyword evidence="2" id="KW-0804">Transcription</keyword>
<gene>
    <name evidence="4" type="ORF">SAMN02746011_01541</name>
</gene>
<dbReference type="Pfam" id="PF00196">
    <property type="entry name" value="GerE"/>
    <property type="match status" value="1"/>
</dbReference>
<dbReference type="InterPro" id="IPR016032">
    <property type="entry name" value="Sig_transdc_resp-reg_C-effctor"/>
</dbReference>
<dbReference type="AlphaFoldDB" id="A0A1T4MUV5"/>
<dbReference type="RefSeq" id="WP_078756254.1">
    <property type="nucleotide sequence ID" value="NZ_FUWO01000014.1"/>
</dbReference>
<dbReference type="SUPFAM" id="SSF46894">
    <property type="entry name" value="C-terminal effector domain of the bipartite response regulators"/>
    <property type="match status" value="1"/>
</dbReference>
<sequence length="159" mass="20021">MKIECLLEEYELLIHQVLKEYQIYPNRHDYEDFAQELRLHLFEELKRLLTSKHQVENMEAYLRHAMRWRLFKLLRQQKRHQWVPVEETFIINQTQEDANLVFKEFVLSLPNTLTPREQEFLQYLYEGYHLTQLAEIYHREYRTIRRWRDRLIEKLKRED</sequence>
<dbReference type="Gene3D" id="1.10.1740.10">
    <property type="match status" value="1"/>
</dbReference>